<keyword evidence="1" id="KW-1133">Transmembrane helix</keyword>
<feature type="transmembrane region" description="Helical" evidence="1">
    <location>
        <begin position="224"/>
        <end position="241"/>
    </location>
</feature>
<feature type="transmembrane region" description="Helical" evidence="1">
    <location>
        <begin position="131"/>
        <end position="155"/>
    </location>
</feature>
<dbReference type="PANTHER" id="PTHR46955:SF3">
    <property type="entry name" value="G_PROTEIN_RECEP_F1_2 DOMAIN-CONTAINING PROTEIN"/>
    <property type="match status" value="1"/>
</dbReference>
<keyword evidence="1" id="KW-0472">Membrane</keyword>
<reference evidence="2" key="1">
    <citation type="submission" date="2020-09" db="EMBL/GenBank/DDBJ databases">
        <authorList>
            <person name="Kikuchi T."/>
        </authorList>
    </citation>
    <scope>NUCLEOTIDE SEQUENCE</scope>
    <source>
        <strain evidence="2">SH1</strain>
    </source>
</reference>
<evidence type="ECO:0008006" key="4">
    <source>
        <dbReference type="Google" id="ProtNLM"/>
    </source>
</evidence>
<feature type="transmembrane region" description="Helical" evidence="1">
    <location>
        <begin position="184"/>
        <end position="203"/>
    </location>
</feature>
<dbReference type="Gene3D" id="1.20.1070.10">
    <property type="entry name" value="Rhodopsin 7-helix transmembrane proteins"/>
    <property type="match status" value="1"/>
</dbReference>
<dbReference type="InterPro" id="IPR019420">
    <property type="entry name" value="7TM_GPCR_serpentine_rcpt_Srbc"/>
</dbReference>
<dbReference type="AlphaFoldDB" id="A0A811L8K2"/>
<dbReference type="CDD" id="cd00637">
    <property type="entry name" value="7tm_classA_rhodopsin-like"/>
    <property type="match status" value="1"/>
</dbReference>
<dbReference type="OrthoDB" id="5794962at2759"/>
<dbReference type="Proteomes" id="UP000783686">
    <property type="component" value="Unassembled WGS sequence"/>
</dbReference>
<protein>
    <recommendedName>
        <fullName evidence="4">G_PROTEIN_RECEP_F1_2 domain-containing protein</fullName>
    </recommendedName>
</protein>
<dbReference type="PANTHER" id="PTHR46955">
    <property type="entry name" value="PROTEIN CBG01349-RELATED"/>
    <property type="match status" value="1"/>
</dbReference>
<comment type="caution">
    <text evidence="2">The sequence shown here is derived from an EMBL/GenBank/DDBJ whole genome shotgun (WGS) entry which is preliminary data.</text>
</comment>
<accession>A0A811L8K2</accession>
<dbReference type="Proteomes" id="UP000614601">
    <property type="component" value="Unassembled WGS sequence"/>
</dbReference>
<dbReference type="EMBL" id="CAJFDH010000005">
    <property type="protein sequence ID" value="CAD5223474.1"/>
    <property type="molecule type" value="Genomic_DNA"/>
</dbReference>
<keyword evidence="3" id="KW-1185">Reference proteome</keyword>
<dbReference type="EMBL" id="CAJFCW020000005">
    <property type="protein sequence ID" value="CAG9117971.1"/>
    <property type="molecule type" value="Genomic_DNA"/>
</dbReference>
<evidence type="ECO:0000313" key="3">
    <source>
        <dbReference type="Proteomes" id="UP000614601"/>
    </source>
</evidence>
<sequence>MNTEQEDMAAYNTFLMGENILIIVCQILSATGNGFISYLFVKLRKINGLQMLWVLSITDLLFAISVFPYMLYYVIGWTPTVLNYDGFMVIKLSFPLTMQYKITLVIGLAIASDRIQALFFSVHYRQRNNHYSYIVCTLLTGVIWGTFDCILEIFWNPVQSNPGCAAVGCFNGSEYRRYWGNSNMLLSVIMLVLTLVLGIKLKTVNQKSSKSVLAHSKQDSQRQANRLTMAIILISVCFHAIPSSLVGVADYFGINVFSKLGPFYILGLVLGGVCNSIAYITLHKELKNAALKAILPQKLQPTTTIAISKSTTRAAGHSSVLNTIK</sequence>
<feature type="transmembrane region" description="Helical" evidence="1">
    <location>
        <begin position="20"/>
        <end position="41"/>
    </location>
</feature>
<keyword evidence="1" id="KW-0812">Transmembrane</keyword>
<feature type="transmembrane region" description="Helical" evidence="1">
    <location>
        <begin position="261"/>
        <end position="282"/>
    </location>
</feature>
<organism evidence="2 3">
    <name type="scientific">Bursaphelenchus okinawaensis</name>
    <dbReference type="NCBI Taxonomy" id="465554"/>
    <lineage>
        <taxon>Eukaryota</taxon>
        <taxon>Metazoa</taxon>
        <taxon>Ecdysozoa</taxon>
        <taxon>Nematoda</taxon>
        <taxon>Chromadorea</taxon>
        <taxon>Rhabditida</taxon>
        <taxon>Tylenchina</taxon>
        <taxon>Tylenchomorpha</taxon>
        <taxon>Aphelenchoidea</taxon>
        <taxon>Aphelenchoididae</taxon>
        <taxon>Bursaphelenchus</taxon>
    </lineage>
</organism>
<proteinExistence type="predicted"/>
<name>A0A811L8K2_9BILA</name>
<gene>
    <name evidence="2" type="ORF">BOKJ2_LOCUS10244</name>
</gene>
<feature type="transmembrane region" description="Helical" evidence="1">
    <location>
        <begin position="53"/>
        <end position="75"/>
    </location>
</feature>
<dbReference type="Pfam" id="PF10316">
    <property type="entry name" value="7TM_GPCR_Srbc"/>
    <property type="match status" value="1"/>
</dbReference>
<feature type="transmembrane region" description="Helical" evidence="1">
    <location>
        <begin position="87"/>
        <end position="110"/>
    </location>
</feature>
<dbReference type="InterPro" id="IPR052322">
    <property type="entry name" value="Mito_rRNA_Mtase_NSUN4"/>
</dbReference>
<dbReference type="SUPFAM" id="SSF81321">
    <property type="entry name" value="Family A G protein-coupled receptor-like"/>
    <property type="match status" value="1"/>
</dbReference>
<evidence type="ECO:0000313" key="2">
    <source>
        <dbReference type="EMBL" id="CAD5223474.1"/>
    </source>
</evidence>
<evidence type="ECO:0000256" key="1">
    <source>
        <dbReference type="SAM" id="Phobius"/>
    </source>
</evidence>